<protein>
    <submittedName>
        <fullName evidence="1">Uncharacterized protein</fullName>
    </submittedName>
</protein>
<proteinExistence type="predicted"/>
<name>A0AAD6XF82_9AGAR</name>
<keyword evidence="2" id="KW-1185">Reference proteome</keyword>
<evidence type="ECO:0000313" key="2">
    <source>
        <dbReference type="Proteomes" id="UP001218188"/>
    </source>
</evidence>
<dbReference type="EMBL" id="JARJCM010000010">
    <property type="protein sequence ID" value="KAJ7043074.1"/>
    <property type="molecule type" value="Genomic_DNA"/>
</dbReference>
<organism evidence="1 2">
    <name type="scientific">Mycena alexandri</name>
    <dbReference type="NCBI Taxonomy" id="1745969"/>
    <lineage>
        <taxon>Eukaryota</taxon>
        <taxon>Fungi</taxon>
        <taxon>Dikarya</taxon>
        <taxon>Basidiomycota</taxon>
        <taxon>Agaricomycotina</taxon>
        <taxon>Agaricomycetes</taxon>
        <taxon>Agaricomycetidae</taxon>
        <taxon>Agaricales</taxon>
        <taxon>Marasmiineae</taxon>
        <taxon>Mycenaceae</taxon>
        <taxon>Mycena</taxon>
    </lineage>
</organism>
<comment type="caution">
    <text evidence="1">The sequence shown here is derived from an EMBL/GenBank/DDBJ whole genome shotgun (WGS) entry which is preliminary data.</text>
</comment>
<evidence type="ECO:0000313" key="1">
    <source>
        <dbReference type="EMBL" id="KAJ7043074.1"/>
    </source>
</evidence>
<reference evidence="1" key="1">
    <citation type="submission" date="2023-03" db="EMBL/GenBank/DDBJ databases">
        <title>Massive genome expansion in bonnet fungi (Mycena s.s.) driven by repeated elements and novel gene families across ecological guilds.</title>
        <authorList>
            <consortium name="Lawrence Berkeley National Laboratory"/>
            <person name="Harder C.B."/>
            <person name="Miyauchi S."/>
            <person name="Viragh M."/>
            <person name="Kuo A."/>
            <person name="Thoen E."/>
            <person name="Andreopoulos B."/>
            <person name="Lu D."/>
            <person name="Skrede I."/>
            <person name="Drula E."/>
            <person name="Henrissat B."/>
            <person name="Morin E."/>
            <person name="Kohler A."/>
            <person name="Barry K."/>
            <person name="LaButti K."/>
            <person name="Morin E."/>
            <person name="Salamov A."/>
            <person name="Lipzen A."/>
            <person name="Mereny Z."/>
            <person name="Hegedus B."/>
            <person name="Baldrian P."/>
            <person name="Stursova M."/>
            <person name="Weitz H."/>
            <person name="Taylor A."/>
            <person name="Grigoriev I.V."/>
            <person name="Nagy L.G."/>
            <person name="Martin F."/>
            <person name="Kauserud H."/>
        </authorList>
    </citation>
    <scope>NUCLEOTIDE SEQUENCE</scope>
    <source>
        <strain evidence="1">CBHHK200</strain>
    </source>
</reference>
<sequence length="99" mass="11261">MWQKRWVCGVHSFSFFGVGARHCPPRHDSPLSCATCTFSRTRRCLHFCCVHFRARVFARSRRSFLSWREALDPISKEAMVGHVVTVLNAPSLAHDGSSL</sequence>
<dbReference type="Proteomes" id="UP001218188">
    <property type="component" value="Unassembled WGS sequence"/>
</dbReference>
<accession>A0AAD6XF82</accession>
<dbReference type="AlphaFoldDB" id="A0AAD6XF82"/>
<gene>
    <name evidence="1" type="ORF">C8F04DRAFT_1073605</name>
</gene>